<dbReference type="Proteomes" id="UP000807306">
    <property type="component" value="Unassembled WGS sequence"/>
</dbReference>
<dbReference type="PANTHER" id="PTHR36166">
    <property type="entry name" value="CHROMOSOME 9, WHOLE GENOME SHOTGUN SEQUENCE"/>
    <property type="match status" value="1"/>
</dbReference>
<reference evidence="1" key="1">
    <citation type="submission" date="2020-11" db="EMBL/GenBank/DDBJ databases">
        <authorList>
            <consortium name="DOE Joint Genome Institute"/>
            <person name="Ahrendt S."/>
            <person name="Riley R."/>
            <person name="Andreopoulos W."/>
            <person name="Labutti K."/>
            <person name="Pangilinan J."/>
            <person name="Ruiz-Duenas F.J."/>
            <person name="Barrasa J.M."/>
            <person name="Sanchez-Garcia M."/>
            <person name="Camarero S."/>
            <person name="Miyauchi S."/>
            <person name="Serrano A."/>
            <person name="Linde D."/>
            <person name="Babiker R."/>
            <person name="Drula E."/>
            <person name="Ayuso-Fernandez I."/>
            <person name="Pacheco R."/>
            <person name="Padilla G."/>
            <person name="Ferreira P."/>
            <person name="Barriuso J."/>
            <person name="Kellner H."/>
            <person name="Castanera R."/>
            <person name="Alfaro M."/>
            <person name="Ramirez L."/>
            <person name="Pisabarro A.G."/>
            <person name="Kuo A."/>
            <person name="Tritt A."/>
            <person name="Lipzen A."/>
            <person name="He G."/>
            <person name="Yan M."/>
            <person name="Ng V."/>
            <person name="Cullen D."/>
            <person name="Martin F."/>
            <person name="Rosso M.-N."/>
            <person name="Henrissat B."/>
            <person name="Hibbett D."/>
            <person name="Martinez A.T."/>
            <person name="Grigoriev I.V."/>
        </authorList>
    </citation>
    <scope>NUCLEOTIDE SEQUENCE</scope>
    <source>
        <strain evidence="1">CBS 506.95</strain>
    </source>
</reference>
<keyword evidence="2" id="KW-1185">Reference proteome</keyword>
<dbReference type="EMBL" id="MU157876">
    <property type="protein sequence ID" value="KAF9526005.1"/>
    <property type="molecule type" value="Genomic_DNA"/>
</dbReference>
<dbReference type="OrthoDB" id="509124at2759"/>
<dbReference type="CDD" id="cd07822">
    <property type="entry name" value="SRPBCC_4"/>
    <property type="match status" value="1"/>
</dbReference>
<evidence type="ECO:0000313" key="1">
    <source>
        <dbReference type="EMBL" id="KAF9526005.1"/>
    </source>
</evidence>
<dbReference type="PANTHER" id="PTHR36166:SF1">
    <property type="entry name" value="SRPBCC DOMAIN-CONTAINING PROTEIN"/>
    <property type="match status" value="1"/>
</dbReference>
<gene>
    <name evidence="1" type="ORF">CPB83DRAFT_858490</name>
</gene>
<evidence type="ECO:0000313" key="2">
    <source>
        <dbReference type="Proteomes" id="UP000807306"/>
    </source>
</evidence>
<dbReference type="InterPro" id="IPR023393">
    <property type="entry name" value="START-like_dom_sf"/>
</dbReference>
<evidence type="ECO:0008006" key="3">
    <source>
        <dbReference type="Google" id="ProtNLM"/>
    </source>
</evidence>
<proteinExistence type="predicted"/>
<name>A0A9P6EBI4_9AGAR</name>
<protein>
    <recommendedName>
        <fullName evidence="3">Polyketide cyclase/dehydrase</fullName>
    </recommendedName>
</protein>
<organism evidence="1 2">
    <name type="scientific">Crepidotus variabilis</name>
    <dbReference type="NCBI Taxonomy" id="179855"/>
    <lineage>
        <taxon>Eukaryota</taxon>
        <taxon>Fungi</taxon>
        <taxon>Dikarya</taxon>
        <taxon>Basidiomycota</taxon>
        <taxon>Agaricomycotina</taxon>
        <taxon>Agaricomycetes</taxon>
        <taxon>Agaricomycetidae</taxon>
        <taxon>Agaricales</taxon>
        <taxon>Agaricineae</taxon>
        <taxon>Crepidotaceae</taxon>
        <taxon>Crepidotus</taxon>
    </lineage>
</organism>
<dbReference type="SUPFAM" id="SSF55961">
    <property type="entry name" value="Bet v1-like"/>
    <property type="match status" value="1"/>
</dbReference>
<dbReference type="Gene3D" id="3.30.530.20">
    <property type="match status" value="1"/>
</dbReference>
<comment type="caution">
    <text evidence="1">The sequence shown here is derived from an EMBL/GenBank/DDBJ whole genome shotgun (WGS) entry which is preliminary data.</text>
</comment>
<accession>A0A9P6EBI4</accession>
<sequence>MAHAHLPPAGSDYVFSVTGSSLIDAPREKVWSILMDLPTYSEWNTFVYLITLTDASKTPLADQTPAVGKHLYTEVHMARPKVGKPTGIFTTGSAFVTIDSLDHANFQVSWSTADMPYFLLHTTRWQSLSVDENTGQTKYTTTECFGGFLAYLVQFFVGSKLRVGFQAAATSLKARAEQK</sequence>
<dbReference type="AlphaFoldDB" id="A0A9P6EBI4"/>